<comment type="caution">
    <text evidence="1">The sequence shown here is derived from an EMBL/GenBank/DDBJ whole genome shotgun (WGS) entry which is preliminary data.</text>
</comment>
<evidence type="ECO:0008006" key="3">
    <source>
        <dbReference type="Google" id="ProtNLM"/>
    </source>
</evidence>
<dbReference type="InterPro" id="IPR053717">
    <property type="entry name" value="MerB_lyase_sf"/>
</dbReference>
<evidence type="ECO:0000313" key="1">
    <source>
        <dbReference type="EMBL" id="GMG84522.1"/>
    </source>
</evidence>
<dbReference type="Proteomes" id="UP001239909">
    <property type="component" value="Unassembled WGS sequence"/>
</dbReference>
<organism evidence="1 2">
    <name type="scientific">Paralimibaculum aggregatum</name>
    <dbReference type="NCBI Taxonomy" id="3036245"/>
    <lineage>
        <taxon>Bacteria</taxon>
        <taxon>Pseudomonadati</taxon>
        <taxon>Pseudomonadota</taxon>
        <taxon>Alphaproteobacteria</taxon>
        <taxon>Rhodobacterales</taxon>
        <taxon>Paracoccaceae</taxon>
        <taxon>Paralimibaculum</taxon>
    </lineage>
</organism>
<dbReference type="SUPFAM" id="SSF160387">
    <property type="entry name" value="NosL/MerB-like"/>
    <property type="match status" value="1"/>
</dbReference>
<dbReference type="RefSeq" id="WP_285673562.1">
    <property type="nucleotide sequence ID" value="NZ_BSYI01000037.1"/>
</dbReference>
<dbReference type="InterPro" id="IPR004927">
    <property type="entry name" value="MerB"/>
</dbReference>
<sequence length="237" mass="25487">MPRFALTIGPNTRFPDWSAVTSPLVEAALLDLLREDRMLARWQGLGEAARDTHRAILQSFRETGRAPRLAWLAERRRLAAAAIARHLDELVARDLVVCRQGEIEGAYPFTDRDTGHVVEIGEVSVNAMCAIDALGIGALLGRPTLIRSRCAHCAGKLRIGTGNDGRSITGQVPPGIVVWAGVEPIHGCAADTQCRSMVFYCSAEHLDAAQGGEPVSGYRFSTSQALEAGAAIFGPFL</sequence>
<proteinExistence type="predicted"/>
<reference evidence="1 2" key="1">
    <citation type="submission" date="2023-04" db="EMBL/GenBank/DDBJ databases">
        <title>Marinoamorphus aggregata gen. nov., sp. Nov., isolate from tissue of brittle star Ophioplocus japonicus.</title>
        <authorList>
            <person name="Kawano K."/>
            <person name="Sawayama S."/>
            <person name="Nakagawa S."/>
        </authorList>
    </citation>
    <scope>NUCLEOTIDE SEQUENCE [LARGE SCALE GENOMIC DNA]</scope>
    <source>
        <strain evidence="1 2">NKW23</strain>
    </source>
</reference>
<name>A0ABQ6LNE4_9RHOB</name>
<evidence type="ECO:0000313" key="2">
    <source>
        <dbReference type="Proteomes" id="UP001239909"/>
    </source>
</evidence>
<gene>
    <name evidence="1" type="ORF">LNKW23_37380</name>
</gene>
<protein>
    <recommendedName>
        <fullName evidence="3">Alkylmercury lyase</fullName>
    </recommendedName>
</protein>
<dbReference type="Gene3D" id="3.30.450.410">
    <property type="match status" value="1"/>
</dbReference>
<keyword evidence="2" id="KW-1185">Reference proteome</keyword>
<dbReference type="EMBL" id="BSYI01000037">
    <property type="protein sequence ID" value="GMG84522.1"/>
    <property type="molecule type" value="Genomic_DNA"/>
</dbReference>
<dbReference type="Pfam" id="PF03243">
    <property type="entry name" value="MerB"/>
    <property type="match status" value="1"/>
</dbReference>
<accession>A0ABQ6LNE4</accession>